<evidence type="ECO:0000256" key="3">
    <source>
        <dbReference type="ARBA" id="ARBA00022676"/>
    </source>
</evidence>
<dbReference type="OrthoDB" id="430354at2759"/>
<comment type="subcellular location">
    <subcellularLocation>
        <location evidence="1">Membrane</location>
        <topology evidence="1">Single-pass type II membrane protein</topology>
    </subcellularLocation>
</comment>
<evidence type="ECO:0000256" key="1">
    <source>
        <dbReference type="ARBA" id="ARBA00004606"/>
    </source>
</evidence>
<dbReference type="SUPFAM" id="SSF53448">
    <property type="entry name" value="Nucleotide-diphospho-sugar transferases"/>
    <property type="match status" value="1"/>
</dbReference>
<dbReference type="GO" id="GO:0006493">
    <property type="term" value="P:protein O-linked glycosylation"/>
    <property type="evidence" value="ECO:0007669"/>
    <property type="project" value="TreeGrafter"/>
</dbReference>
<dbReference type="InterPro" id="IPR022751">
    <property type="entry name" value="Alpha_mannosyltransferase"/>
</dbReference>
<evidence type="ECO:0000256" key="9">
    <source>
        <dbReference type="ARBA" id="ARBA00023180"/>
    </source>
</evidence>
<evidence type="ECO:0000256" key="6">
    <source>
        <dbReference type="ARBA" id="ARBA00022968"/>
    </source>
</evidence>
<dbReference type="Pfam" id="PF11051">
    <property type="entry name" value="Mannosyl_trans3"/>
    <property type="match status" value="1"/>
</dbReference>
<accession>A0A061B0V7</accession>
<keyword evidence="7 10" id="KW-1133">Transmembrane helix</keyword>
<dbReference type="VEuPathDB" id="FungiDB:BON22_5401"/>
<protein>
    <submittedName>
        <fullName evidence="11">CYFA0S12e00584g1_1</fullName>
    </submittedName>
</protein>
<sequence length="710" mass="80827">MALANQINAVLRHAQAIGHSVQNFSPNKRFINLNVFIAVLLLVILTQHYFLKTVGPASETIVMLKSDAHHSNYDTILKSRKPDQFRSLSFGQRCDQFFEAMHSGSPNWKFDNFDTEGYEDDYVNFQDFIKWKHEQEPDKKFDEKTIEALEKEFQEKNYGTIKVDQRINDAMATLRIFGKCYLEDQTAGSSKFGFGSNIFNDNSGSEGNSALPSPDRCSDLEARLFPWLSSMLPIYTRWDGSQSNGLPDLKSFALGDYDEYDSPSSSKDKKEKRAASDPNCFLTSFKKRINGRGYVISASDGQVDELMKLALVLRANGNTLPIQIVHKGDLSKENMDKLIKEFRRPISNGGLPPSYQNLVRESSLSFPKQEVWFVNVRPCIKEGFGSYFQKYANKLLAYMFNSFDEMLLIDTDTVPFVNLEEIFKYPDYVSKGAYFFQDRQLKGQNSPSAVEYFKRLLPSKLDHFFFDIPLTTDFTLNNRFIGGRFNHYMESGVVAIKRSTHFTGMMAAIQLNFWSTTAKKVHGDKELFWLGLSIAGNENYAFNNLAAASIGELTKPANRRFPNSGAQELCSNHPGHVNGYNNQTLLWINSGFTFCKNTQAAEFDAGKPLFKGYSKQDLASYYRQKTLIRAAIVPPPQEVKGANQAGNPDMGWSDEHKYCMSYTWCAVDFIGYDEKPEEKGLLVTFDDDQTKWFDFIGDVWMDGIEEESNN</sequence>
<keyword evidence="4" id="KW-0808">Transferase</keyword>
<dbReference type="GO" id="GO:0000033">
    <property type="term" value="F:alpha-1,3-mannosyltransferase activity"/>
    <property type="evidence" value="ECO:0007669"/>
    <property type="project" value="TreeGrafter"/>
</dbReference>
<dbReference type="PhylomeDB" id="A0A061B0V7"/>
<evidence type="ECO:0000256" key="5">
    <source>
        <dbReference type="ARBA" id="ARBA00022692"/>
    </source>
</evidence>
<dbReference type="PANTHER" id="PTHR31392">
    <property type="entry name" value="ALPHA-1,3-MANNOSYLTRANSFERASE MNN1-RELATED"/>
    <property type="match status" value="1"/>
</dbReference>
<proteinExistence type="inferred from homology"/>
<feature type="transmembrane region" description="Helical" evidence="10">
    <location>
        <begin position="30"/>
        <end position="51"/>
    </location>
</feature>
<keyword evidence="8 10" id="KW-0472">Membrane</keyword>
<keyword evidence="3" id="KW-0328">Glycosyltransferase</keyword>
<dbReference type="AlphaFoldDB" id="A0A061B0V7"/>
<dbReference type="InterPro" id="IPR029044">
    <property type="entry name" value="Nucleotide-diphossugar_trans"/>
</dbReference>
<gene>
    <name evidence="11" type="ORF">CYFA0S_12e00584g</name>
</gene>
<dbReference type="PANTHER" id="PTHR31392:SF1">
    <property type="entry name" value="ALPHA-1,3-MANNOSYLTRANSFERASE MNN1-RELATED"/>
    <property type="match status" value="1"/>
</dbReference>
<evidence type="ECO:0000256" key="10">
    <source>
        <dbReference type="SAM" id="Phobius"/>
    </source>
</evidence>
<dbReference type="GO" id="GO:0005794">
    <property type="term" value="C:Golgi apparatus"/>
    <property type="evidence" value="ECO:0007669"/>
    <property type="project" value="TreeGrafter"/>
</dbReference>
<comment type="similarity">
    <text evidence="2">Belongs to the MNN1/MNT family.</text>
</comment>
<evidence type="ECO:0000313" key="11">
    <source>
        <dbReference type="EMBL" id="CDR43441.1"/>
    </source>
</evidence>
<dbReference type="GO" id="GO:0016020">
    <property type="term" value="C:membrane"/>
    <property type="evidence" value="ECO:0007669"/>
    <property type="project" value="UniProtKB-SubCell"/>
</dbReference>
<name>A0A061B0V7_CYBFA</name>
<keyword evidence="6" id="KW-0735">Signal-anchor</keyword>
<reference evidence="11" key="1">
    <citation type="journal article" date="2014" name="Genome Announc.">
        <title>Genome sequence of the yeast Cyberlindnera fabianii (Hansenula fabianii).</title>
        <authorList>
            <person name="Freel K.C."/>
            <person name="Sarilar V."/>
            <person name="Neuveglise C."/>
            <person name="Devillers H."/>
            <person name="Friedrich A."/>
            <person name="Schacherer J."/>
        </authorList>
    </citation>
    <scope>NUCLEOTIDE SEQUENCE</scope>
    <source>
        <strain evidence="11">YJS4271</strain>
    </source>
</reference>
<keyword evidence="5 10" id="KW-0812">Transmembrane</keyword>
<evidence type="ECO:0000256" key="4">
    <source>
        <dbReference type="ARBA" id="ARBA00022679"/>
    </source>
</evidence>
<keyword evidence="9" id="KW-0325">Glycoprotein</keyword>
<organism evidence="11">
    <name type="scientific">Cyberlindnera fabianii</name>
    <name type="common">Yeast</name>
    <name type="synonym">Hansenula fabianii</name>
    <dbReference type="NCBI Taxonomy" id="36022"/>
    <lineage>
        <taxon>Eukaryota</taxon>
        <taxon>Fungi</taxon>
        <taxon>Dikarya</taxon>
        <taxon>Ascomycota</taxon>
        <taxon>Saccharomycotina</taxon>
        <taxon>Saccharomycetes</taxon>
        <taxon>Phaffomycetales</taxon>
        <taxon>Phaffomycetaceae</taxon>
        <taxon>Cyberlindnera</taxon>
    </lineage>
</organism>
<dbReference type="EMBL" id="LK052897">
    <property type="protein sequence ID" value="CDR43441.1"/>
    <property type="molecule type" value="Genomic_DNA"/>
</dbReference>
<evidence type="ECO:0000256" key="7">
    <source>
        <dbReference type="ARBA" id="ARBA00022989"/>
    </source>
</evidence>
<dbReference type="Gene3D" id="3.90.550.10">
    <property type="entry name" value="Spore Coat Polysaccharide Biosynthesis Protein SpsA, Chain A"/>
    <property type="match status" value="1"/>
</dbReference>
<evidence type="ECO:0000256" key="8">
    <source>
        <dbReference type="ARBA" id="ARBA00023136"/>
    </source>
</evidence>
<evidence type="ECO:0000256" key="2">
    <source>
        <dbReference type="ARBA" id="ARBA00009105"/>
    </source>
</evidence>